<evidence type="ECO:0000313" key="3">
    <source>
        <dbReference type="Proteomes" id="UP001302321"/>
    </source>
</evidence>
<keyword evidence="3" id="KW-1185">Reference proteome</keyword>
<comment type="caution">
    <text evidence="2">The sequence shown here is derived from an EMBL/GenBank/DDBJ whole genome shotgun (WGS) entry which is preliminary data.</text>
</comment>
<gene>
    <name evidence="2" type="ORF">QBC36DRAFT_348452</name>
</gene>
<evidence type="ECO:0000313" key="2">
    <source>
        <dbReference type="EMBL" id="KAK4173823.1"/>
    </source>
</evidence>
<proteinExistence type="predicted"/>
<evidence type="ECO:0008006" key="4">
    <source>
        <dbReference type="Google" id="ProtNLM"/>
    </source>
</evidence>
<reference evidence="2" key="1">
    <citation type="journal article" date="2023" name="Mol. Phylogenet. Evol.">
        <title>Genome-scale phylogeny and comparative genomics of the fungal order Sordariales.</title>
        <authorList>
            <person name="Hensen N."/>
            <person name="Bonometti L."/>
            <person name="Westerberg I."/>
            <person name="Brannstrom I.O."/>
            <person name="Guillou S."/>
            <person name="Cros-Aarteil S."/>
            <person name="Calhoun S."/>
            <person name="Haridas S."/>
            <person name="Kuo A."/>
            <person name="Mondo S."/>
            <person name="Pangilinan J."/>
            <person name="Riley R."/>
            <person name="LaButti K."/>
            <person name="Andreopoulos B."/>
            <person name="Lipzen A."/>
            <person name="Chen C."/>
            <person name="Yan M."/>
            <person name="Daum C."/>
            <person name="Ng V."/>
            <person name="Clum A."/>
            <person name="Steindorff A."/>
            <person name="Ohm R.A."/>
            <person name="Martin F."/>
            <person name="Silar P."/>
            <person name="Natvig D.O."/>
            <person name="Lalanne C."/>
            <person name="Gautier V."/>
            <person name="Ament-Velasquez S.L."/>
            <person name="Kruys A."/>
            <person name="Hutchinson M.I."/>
            <person name="Powell A.J."/>
            <person name="Barry K."/>
            <person name="Miller A.N."/>
            <person name="Grigoriev I.V."/>
            <person name="Debuchy R."/>
            <person name="Gladieux P."/>
            <person name="Hiltunen Thoren M."/>
            <person name="Johannesson H."/>
        </authorList>
    </citation>
    <scope>NUCLEOTIDE SEQUENCE</scope>
    <source>
        <strain evidence="2">CBS 892.96</strain>
    </source>
</reference>
<organism evidence="2 3">
    <name type="scientific">Triangularia setosa</name>
    <dbReference type="NCBI Taxonomy" id="2587417"/>
    <lineage>
        <taxon>Eukaryota</taxon>
        <taxon>Fungi</taxon>
        <taxon>Dikarya</taxon>
        <taxon>Ascomycota</taxon>
        <taxon>Pezizomycotina</taxon>
        <taxon>Sordariomycetes</taxon>
        <taxon>Sordariomycetidae</taxon>
        <taxon>Sordariales</taxon>
        <taxon>Podosporaceae</taxon>
        <taxon>Triangularia</taxon>
    </lineage>
</organism>
<feature type="signal peptide" evidence="1">
    <location>
        <begin position="1"/>
        <end position="16"/>
    </location>
</feature>
<dbReference type="AlphaFoldDB" id="A0AAN6W1U6"/>
<name>A0AAN6W1U6_9PEZI</name>
<feature type="chain" id="PRO_5042970440" description="Secreted protein" evidence="1">
    <location>
        <begin position="17"/>
        <end position="139"/>
    </location>
</feature>
<dbReference type="Proteomes" id="UP001302321">
    <property type="component" value="Unassembled WGS sequence"/>
</dbReference>
<protein>
    <recommendedName>
        <fullName evidence="4">Secreted protein</fullName>
    </recommendedName>
</protein>
<reference evidence="2" key="2">
    <citation type="submission" date="2023-05" db="EMBL/GenBank/DDBJ databases">
        <authorList>
            <consortium name="Lawrence Berkeley National Laboratory"/>
            <person name="Steindorff A."/>
            <person name="Hensen N."/>
            <person name="Bonometti L."/>
            <person name="Westerberg I."/>
            <person name="Brannstrom I.O."/>
            <person name="Guillou S."/>
            <person name="Cros-Aarteil S."/>
            <person name="Calhoun S."/>
            <person name="Haridas S."/>
            <person name="Kuo A."/>
            <person name="Mondo S."/>
            <person name="Pangilinan J."/>
            <person name="Riley R."/>
            <person name="Labutti K."/>
            <person name="Andreopoulos B."/>
            <person name="Lipzen A."/>
            <person name="Chen C."/>
            <person name="Yanf M."/>
            <person name="Daum C."/>
            <person name="Ng V."/>
            <person name="Clum A."/>
            <person name="Ohm R."/>
            <person name="Martin F."/>
            <person name="Silar P."/>
            <person name="Natvig D."/>
            <person name="Lalanne C."/>
            <person name="Gautier V."/>
            <person name="Ament-Velasquez S.L."/>
            <person name="Kruys A."/>
            <person name="Hutchinson M.I."/>
            <person name="Powell A.J."/>
            <person name="Barry K."/>
            <person name="Miller A.N."/>
            <person name="Grigoriev I.V."/>
            <person name="Debuchy R."/>
            <person name="Gladieux P."/>
            <person name="Thoren M.H."/>
            <person name="Johannesson H."/>
        </authorList>
    </citation>
    <scope>NUCLEOTIDE SEQUENCE</scope>
    <source>
        <strain evidence="2">CBS 892.96</strain>
    </source>
</reference>
<keyword evidence="1" id="KW-0732">Signal</keyword>
<sequence>MKLLLSITGLTALSVATPTSLSARTERFEDPYGDLMTILGFYQHRECGNAAPYWYLTTRLGTFEALMKQTGGCQSVKENWGDVASIQLLRQDRNCRVTVYTSTDCNPASETAVTIPKEVCTSAEPGRTWKSFAIRGCLD</sequence>
<evidence type="ECO:0000256" key="1">
    <source>
        <dbReference type="SAM" id="SignalP"/>
    </source>
</evidence>
<accession>A0AAN6W1U6</accession>
<dbReference type="EMBL" id="MU866318">
    <property type="protein sequence ID" value="KAK4173823.1"/>
    <property type="molecule type" value="Genomic_DNA"/>
</dbReference>